<keyword evidence="3" id="KW-0136">Cellulose degradation</keyword>
<keyword evidence="8" id="KW-0812">Transmembrane</keyword>
<evidence type="ECO:0000256" key="7">
    <source>
        <dbReference type="SAM" id="MobiDB-lite"/>
    </source>
</evidence>
<dbReference type="GO" id="GO:0030245">
    <property type="term" value="P:cellulose catabolic process"/>
    <property type="evidence" value="ECO:0007669"/>
    <property type="project" value="UniProtKB-KW"/>
</dbReference>
<evidence type="ECO:0000313" key="12">
    <source>
        <dbReference type="Proteomes" id="UP001314263"/>
    </source>
</evidence>
<keyword evidence="6" id="KW-0624">Polysaccharide degradation</keyword>
<protein>
    <recommendedName>
        <fullName evidence="10">Glycoside hydrolase family 5 domain-containing protein</fullName>
    </recommendedName>
</protein>
<dbReference type="Pfam" id="PF00150">
    <property type="entry name" value="Cellulase"/>
    <property type="match status" value="1"/>
</dbReference>
<dbReference type="PROSITE" id="PS51257">
    <property type="entry name" value="PROKAR_LIPOPROTEIN"/>
    <property type="match status" value="1"/>
</dbReference>
<gene>
    <name evidence="11" type="ORF">CVIRNUC_000970</name>
</gene>
<accession>A0AAV1HSB9</accession>
<feature type="compositionally biased region" description="Low complexity" evidence="7">
    <location>
        <begin position="588"/>
        <end position="601"/>
    </location>
</feature>
<dbReference type="SUPFAM" id="SSF51445">
    <property type="entry name" value="(Trans)glycosidases"/>
    <property type="match status" value="1"/>
</dbReference>
<evidence type="ECO:0000256" key="4">
    <source>
        <dbReference type="ARBA" id="ARBA00023277"/>
    </source>
</evidence>
<sequence length="659" mass="69739">MTRTYKALFLVATLLVAGCTAKPPQPRQPARFQALAPLDAPARLEGAESMMAPAQAPGPSSSEAAAPAQAAAPGPAQIARDINAPALPLSTGGGPKGPTLLDQDGNEIILKGLSVFGFNSVWTMIGNLKAGNDSASSDIGQVIYRMKMLGFNAIRLPFTFAALAQTPMNYTDTCNVADPSEVEASVTPPPAMAQGVFANGNKVPPQTPPPVTDGTCNKYLPNDSTFNRYIWVARYFASQGFYVVLDHQYLKGGPEDSIMDKNAFVANWVNLVKNMVADAPETNGKLLVDFINEPDGYGFSWDGKNSKPNLGDYYLSLGDAVNEVCKSCIFLLEGTGQSNFLGVDWGTGFATDVNLIETHQLSNPNSFFEALLDRPWVYQVAVAPHLYCPTASGRPALFADGPTMFNALSNVVGYLNAEGYCNANRCHRFPIVVSEFGSALNERSELDCFTSITDYFTSSGLANDGRHAPIQSWFYWAWNAETAITGGLVADDLLSILWNKIAALTGGSQEWPIGLGLRPWYLKGFEEINGTGAVPNSDIPSWVISDAAGKTSHAPAPSVDVNNRFTIPVNRGSVNDASSLNGEQTSPAGTSAGITDSAAGAGSSGHHLSSGAIAGATIGSLAGVALIAAAAVLATRRMRQQPEQPESMATFNQAYNSNA</sequence>
<feature type="signal peptide" evidence="9">
    <location>
        <begin position="1"/>
        <end position="21"/>
    </location>
</feature>
<evidence type="ECO:0000256" key="9">
    <source>
        <dbReference type="SAM" id="SignalP"/>
    </source>
</evidence>
<evidence type="ECO:0000256" key="1">
    <source>
        <dbReference type="ARBA" id="ARBA00005641"/>
    </source>
</evidence>
<dbReference type="GO" id="GO:0004553">
    <property type="term" value="F:hydrolase activity, hydrolyzing O-glycosyl compounds"/>
    <property type="evidence" value="ECO:0007669"/>
    <property type="project" value="InterPro"/>
</dbReference>
<dbReference type="AlphaFoldDB" id="A0AAV1HSB9"/>
<keyword evidence="5" id="KW-0326">Glycosidase</keyword>
<dbReference type="Proteomes" id="UP001314263">
    <property type="component" value="Unassembled WGS sequence"/>
</dbReference>
<organism evidence="11 12">
    <name type="scientific">Coccomyxa viridis</name>
    <dbReference type="NCBI Taxonomy" id="1274662"/>
    <lineage>
        <taxon>Eukaryota</taxon>
        <taxon>Viridiplantae</taxon>
        <taxon>Chlorophyta</taxon>
        <taxon>core chlorophytes</taxon>
        <taxon>Trebouxiophyceae</taxon>
        <taxon>Trebouxiophyceae incertae sedis</taxon>
        <taxon>Coccomyxaceae</taxon>
        <taxon>Coccomyxa</taxon>
    </lineage>
</organism>
<keyword evidence="8" id="KW-0472">Membrane</keyword>
<dbReference type="EMBL" id="CAUYUE010000002">
    <property type="protein sequence ID" value="CAK0737937.1"/>
    <property type="molecule type" value="Genomic_DNA"/>
</dbReference>
<evidence type="ECO:0000256" key="6">
    <source>
        <dbReference type="ARBA" id="ARBA00023326"/>
    </source>
</evidence>
<evidence type="ECO:0000313" key="11">
    <source>
        <dbReference type="EMBL" id="CAK0737937.1"/>
    </source>
</evidence>
<keyword evidence="2" id="KW-0378">Hydrolase</keyword>
<feature type="transmembrane region" description="Helical" evidence="8">
    <location>
        <begin position="612"/>
        <end position="634"/>
    </location>
</feature>
<evidence type="ECO:0000256" key="8">
    <source>
        <dbReference type="SAM" id="Phobius"/>
    </source>
</evidence>
<evidence type="ECO:0000256" key="5">
    <source>
        <dbReference type="ARBA" id="ARBA00023295"/>
    </source>
</evidence>
<evidence type="ECO:0000256" key="2">
    <source>
        <dbReference type="ARBA" id="ARBA00022801"/>
    </source>
</evidence>
<keyword evidence="8" id="KW-1133">Transmembrane helix</keyword>
<feature type="compositionally biased region" description="Polar residues" evidence="7">
    <location>
        <begin position="572"/>
        <end position="587"/>
    </location>
</feature>
<dbReference type="InterPro" id="IPR001547">
    <property type="entry name" value="Glyco_hydro_5"/>
</dbReference>
<evidence type="ECO:0000256" key="3">
    <source>
        <dbReference type="ARBA" id="ARBA00023001"/>
    </source>
</evidence>
<feature type="chain" id="PRO_5043651209" description="Glycoside hydrolase family 5 domain-containing protein" evidence="9">
    <location>
        <begin position="22"/>
        <end position="659"/>
    </location>
</feature>
<feature type="compositionally biased region" description="Low complexity" evidence="7">
    <location>
        <begin position="52"/>
        <end position="75"/>
    </location>
</feature>
<feature type="domain" description="Glycoside hydrolase family 5" evidence="10">
    <location>
        <begin position="217"/>
        <end position="480"/>
    </location>
</feature>
<keyword evidence="4" id="KW-0119">Carbohydrate metabolism</keyword>
<keyword evidence="12" id="KW-1185">Reference proteome</keyword>
<evidence type="ECO:0000259" key="10">
    <source>
        <dbReference type="Pfam" id="PF00150"/>
    </source>
</evidence>
<dbReference type="PANTHER" id="PTHR35923:SF2">
    <property type="entry name" value="ENDOGLUCANASE"/>
    <property type="match status" value="1"/>
</dbReference>
<proteinExistence type="inferred from homology"/>
<feature type="region of interest" description="Disordered" evidence="7">
    <location>
        <begin position="572"/>
        <end position="601"/>
    </location>
</feature>
<dbReference type="InterPro" id="IPR017853">
    <property type="entry name" value="GH"/>
</dbReference>
<name>A0AAV1HSB9_9CHLO</name>
<feature type="region of interest" description="Disordered" evidence="7">
    <location>
        <begin position="51"/>
        <end position="75"/>
    </location>
</feature>
<comment type="similarity">
    <text evidence="1">Belongs to the glycosyl hydrolase 5 (cellulase A) family.</text>
</comment>
<keyword evidence="9" id="KW-0732">Signal</keyword>
<reference evidence="11 12" key="1">
    <citation type="submission" date="2023-10" db="EMBL/GenBank/DDBJ databases">
        <authorList>
            <person name="Maclean D."/>
            <person name="Macfadyen A."/>
        </authorList>
    </citation>
    <scope>NUCLEOTIDE SEQUENCE [LARGE SCALE GENOMIC DNA]</scope>
</reference>
<dbReference type="Gene3D" id="3.20.20.80">
    <property type="entry name" value="Glycosidases"/>
    <property type="match status" value="1"/>
</dbReference>
<dbReference type="PANTHER" id="PTHR35923">
    <property type="entry name" value="MAJOR EXTRACELLULAR ENDOGLUCANASE"/>
    <property type="match status" value="1"/>
</dbReference>
<comment type="caution">
    <text evidence="11">The sequence shown here is derived from an EMBL/GenBank/DDBJ whole genome shotgun (WGS) entry which is preliminary data.</text>
</comment>